<organism evidence="1">
    <name type="scientific">Siphoviridae sp. cthrK8</name>
    <dbReference type="NCBI Taxonomy" id="2826429"/>
    <lineage>
        <taxon>Viruses</taxon>
        <taxon>Duplodnaviria</taxon>
        <taxon>Heunggongvirae</taxon>
        <taxon>Uroviricota</taxon>
        <taxon>Caudoviricetes</taxon>
    </lineage>
</organism>
<accession>A0A8S5MYH7</accession>
<sequence>MNIFKSIKNYFNTEEPETVVMLPNETEKWKALAIEINREVMAIRRKYKAVVEECNRLTKLVEIYQEILERKDNEI</sequence>
<reference evidence="1" key="1">
    <citation type="journal article" date="2021" name="Proc. Natl. Acad. Sci. U.S.A.">
        <title>A Catalog of Tens of Thousands of Viruses from Human Metagenomes Reveals Hidden Associations with Chronic Diseases.</title>
        <authorList>
            <person name="Tisza M.J."/>
            <person name="Buck C.B."/>
        </authorList>
    </citation>
    <scope>NUCLEOTIDE SEQUENCE</scope>
    <source>
        <strain evidence="1">CthrK8</strain>
    </source>
</reference>
<evidence type="ECO:0000313" key="1">
    <source>
        <dbReference type="EMBL" id="DAD87430.1"/>
    </source>
</evidence>
<proteinExistence type="predicted"/>
<protein>
    <submittedName>
        <fullName evidence="1">Uncharacterized protein</fullName>
    </submittedName>
</protein>
<name>A0A8S5MYH7_9CAUD</name>
<dbReference type="EMBL" id="BK015021">
    <property type="protein sequence ID" value="DAD87430.1"/>
    <property type="molecule type" value="Genomic_DNA"/>
</dbReference>